<evidence type="ECO:0000313" key="5">
    <source>
        <dbReference type="Proteomes" id="UP000265663"/>
    </source>
</evidence>
<dbReference type="GO" id="GO:0016491">
    <property type="term" value="F:oxidoreductase activity"/>
    <property type="evidence" value="ECO:0007669"/>
    <property type="project" value="UniProtKB-KW"/>
</dbReference>
<comment type="similarity">
    <text evidence="1">Belongs to the short-chain dehydrogenases/reductases (SDR) family.</text>
</comment>
<dbReference type="OrthoDB" id="2898618at2759"/>
<keyword evidence="5" id="KW-1185">Reference proteome</keyword>
<evidence type="ECO:0000313" key="4">
    <source>
        <dbReference type="EMBL" id="RMZ70745.1"/>
    </source>
</evidence>
<dbReference type="InterPro" id="IPR036291">
    <property type="entry name" value="NAD(P)-bd_dom_sf"/>
</dbReference>
<dbReference type="InterPro" id="IPR002347">
    <property type="entry name" value="SDR_fam"/>
</dbReference>
<dbReference type="InterPro" id="IPR052178">
    <property type="entry name" value="Sec_Metab_Biosynth_SDR"/>
</dbReference>
<name>A0A3M7M8C7_9PLEO</name>
<evidence type="ECO:0000256" key="2">
    <source>
        <dbReference type="ARBA" id="ARBA00022857"/>
    </source>
</evidence>
<keyword evidence="2" id="KW-0521">NADP</keyword>
<dbReference type="Gene3D" id="3.40.50.720">
    <property type="entry name" value="NAD(P)-binding Rossmann-like Domain"/>
    <property type="match status" value="1"/>
</dbReference>
<proteinExistence type="inferred from homology"/>
<dbReference type="PRINTS" id="PR00081">
    <property type="entry name" value="GDHRDH"/>
</dbReference>
<accession>A0A3M7M8C7</accession>
<dbReference type="CDD" id="cd05233">
    <property type="entry name" value="SDR_c"/>
    <property type="match status" value="1"/>
</dbReference>
<reference evidence="4 5" key="1">
    <citation type="journal article" date="2014" name="PLoS ONE">
        <title>De novo Genome Assembly of the Fungal Plant Pathogen Pyrenophora semeniperda.</title>
        <authorList>
            <person name="Soliai M.M."/>
            <person name="Meyer S.E."/>
            <person name="Udall J.A."/>
            <person name="Elzinga D.E."/>
            <person name="Hermansen R.A."/>
            <person name="Bodily P.M."/>
            <person name="Hart A.A."/>
            <person name="Coleman C.E."/>
        </authorList>
    </citation>
    <scope>NUCLEOTIDE SEQUENCE [LARGE SCALE GENOMIC DNA]</scope>
    <source>
        <strain evidence="4 5">CCB06</strain>
        <tissue evidence="4">Mycelium</tissue>
    </source>
</reference>
<evidence type="ECO:0000256" key="3">
    <source>
        <dbReference type="ARBA" id="ARBA00023002"/>
    </source>
</evidence>
<sequence>MADLDPSSLFGVKGLVAVVTGGGTGIGLMIAQTLEANGAIVYILGRRQEVLEKAASTAKHGNIHYLKADVTSKPDLSAAAEHIASKTGYVNLVVANSGITGPTLRDLKKNASLTEFRDYLWNWDADEFNETFALNTTAAFFTVVAFLELLDKGNKAGNVEQKSQAICISSAGAFSRVPMSGYAYAGSKSAAVHVMKQLATSLVPYDIRSNVIAPGVYPSEMTQSLLTQETWPKDFIPEQRSSSDNPMMLVARYQAV</sequence>
<dbReference type="Pfam" id="PF00106">
    <property type="entry name" value="adh_short"/>
    <property type="match status" value="1"/>
</dbReference>
<dbReference type="SUPFAM" id="SSF51735">
    <property type="entry name" value="NAD(P)-binding Rossmann-fold domains"/>
    <property type="match status" value="1"/>
</dbReference>
<dbReference type="InterPro" id="IPR020904">
    <property type="entry name" value="Sc_DH/Rdtase_CS"/>
</dbReference>
<protein>
    <submittedName>
        <fullName evidence="4">Short-chain dehydrogenase reductase</fullName>
    </submittedName>
</protein>
<keyword evidence="3" id="KW-0560">Oxidoreductase</keyword>
<dbReference type="PROSITE" id="PS00061">
    <property type="entry name" value="ADH_SHORT"/>
    <property type="match status" value="1"/>
</dbReference>
<dbReference type="PANTHER" id="PTHR43618">
    <property type="entry name" value="7-ALPHA-HYDROXYSTEROID DEHYDROGENASE"/>
    <property type="match status" value="1"/>
</dbReference>
<dbReference type="AlphaFoldDB" id="A0A3M7M8C7"/>
<dbReference type="Proteomes" id="UP000265663">
    <property type="component" value="Unassembled WGS sequence"/>
</dbReference>
<gene>
    <name evidence="4" type="ORF">GMOD_00000878</name>
</gene>
<dbReference type="PANTHER" id="PTHR43618:SF18">
    <property type="entry name" value="SHORT CHAIN DEHYDROGENASE_REDUCTASE FAMILY (AFU_ORTHOLOGUE AFUA_5G12480)"/>
    <property type="match status" value="1"/>
</dbReference>
<evidence type="ECO:0000256" key="1">
    <source>
        <dbReference type="ARBA" id="ARBA00006484"/>
    </source>
</evidence>
<dbReference type="EMBL" id="KE747824">
    <property type="protein sequence ID" value="RMZ70745.1"/>
    <property type="molecule type" value="Genomic_DNA"/>
</dbReference>
<organism evidence="4 5">
    <name type="scientific">Pyrenophora seminiperda CCB06</name>
    <dbReference type="NCBI Taxonomy" id="1302712"/>
    <lineage>
        <taxon>Eukaryota</taxon>
        <taxon>Fungi</taxon>
        <taxon>Dikarya</taxon>
        <taxon>Ascomycota</taxon>
        <taxon>Pezizomycotina</taxon>
        <taxon>Dothideomycetes</taxon>
        <taxon>Pleosporomycetidae</taxon>
        <taxon>Pleosporales</taxon>
        <taxon>Pleosporineae</taxon>
        <taxon>Pleosporaceae</taxon>
        <taxon>Pyrenophora</taxon>
    </lineage>
</organism>